<feature type="non-terminal residue" evidence="1">
    <location>
        <position position="43"/>
    </location>
</feature>
<feature type="non-terminal residue" evidence="1">
    <location>
        <position position="1"/>
    </location>
</feature>
<proteinExistence type="predicted"/>
<dbReference type="AlphaFoldDB" id="E1ZZN9"/>
<keyword evidence="2" id="KW-1185">Reference proteome</keyword>
<protein>
    <submittedName>
        <fullName evidence="1">Uncharacterized protein</fullName>
    </submittedName>
</protein>
<gene>
    <name evidence="1" type="ORF">EAG_02317</name>
</gene>
<dbReference type="Proteomes" id="UP000000311">
    <property type="component" value="Unassembled WGS sequence"/>
</dbReference>
<dbReference type="InParanoid" id="E1ZZN9"/>
<reference evidence="1 2" key="1">
    <citation type="journal article" date="2010" name="Science">
        <title>Genomic comparison of the ants Camponotus floridanus and Harpegnathos saltator.</title>
        <authorList>
            <person name="Bonasio R."/>
            <person name="Zhang G."/>
            <person name="Ye C."/>
            <person name="Mutti N.S."/>
            <person name="Fang X."/>
            <person name="Qin N."/>
            <person name="Donahue G."/>
            <person name="Yang P."/>
            <person name="Li Q."/>
            <person name="Li C."/>
            <person name="Zhang P."/>
            <person name="Huang Z."/>
            <person name="Berger S.L."/>
            <person name="Reinberg D."/>
            <person name="Wang J."/>
            <person name="Liebig J."/>
        </authorList>
    </citation>
    <scope>NUCLEOTIDE SEQUENCE [LARGE SCALE GENOMIC DNA]</scope>
    <source>
        <strain evidence="2">C129</strain>
    </source>
</reference>
<name>E1ZZN9_CAMFO</name>
<dbReference type="EMBL" id="GL435495">
    <property type="protein sequence ID" value="EFN73350.1"/>
    <property type="molecule type" value="Genomic_DNA"/>
</dbReference>
<sequence length="43" mass="5223">DDMKKRIKAACNNIPFDVLRTVKHFERRIQHCQQVNDTTFEYL</sequence>
<organism evidence="2">
    <name type="scientific">Camponotus floridanus</name>
    <name type="common">Florida carpenter ant</name>
    <dbReference type="NCBI Taxonomy" id="104421"/>
    <lineage>
        <taxon>Eukaryota</taxon>
        <taxon>Metazoa</taxon>
        <taxon>Ecdysozoa</taxon>
        <taxon>Arthropoda</taxon>
        <taxon>Hexapoda</taxon>
        <taxon>Insecta</taxon>
        <taxon>Pterygota</taxon>
        <taxon>Neoptera</taxon>
        <taxon>Endopterygota</taxon>
        <taxon>Hymenoptera</taxon>
        <taxon>Apocrita</taxon>
        <taxon>Aculeata</taxon>
        <taxon>Formicoidea</taxon>
        <taxon>Formicidae</taxon>
        <taxon>Formicinae</taxon>
        <taxon>Camponotus</taxon>
    </lineage>
</organism>
<accession>E1ZZN9</accession>
<evidence type="ECO:0000313" key="1">
    <source>
        <dbReference type="EMBL" id="EFN73350.1"/>
    </source>
</evidence>
<evidence type="ECO:0000313" key="2">
    <source>
        <dbReference type="Proteomes" id="UP000000311"/>
    </source>
</evidence>